<keyword evidence="6 10" id="KW-1133">Transmembrane helix</keyword>
<comment type="subcellular location">
    <subcellularLocation>
        <location evidence="1">Cell membrane</location>
        <topology evidence="1">Multi-pass membrane protein</topology>
    </subcellularLocation>
</comment>
<keyword evidence="3" id="KW-0716">Sensory transduction</keyword>
<dbReference type="OrthoDB" id="6696021at2759"/>
<feature type="transmembrane region" description="Helical" evidence="10">
    <location>
        <begin position="6"/>
        <end position="25"/>
    </location>
</feature>
<keyword evidence="8" id="KW-0675">Receptor</keyword>
<evidence type="ECO:0000256" key="4">
    <source>
        <dbReference type="ARBA" id="ARBA00022692"/>
    </source>
</evidence>
<evidence type="ECO:0000256" key="9">
    <source>
        <dbReference type="ARBA" id="ARBA00023224"/>
    </source>
</evidence>
<keyword evidence="12" id="KW-1185">Reference proteome</keyword>
<dbReference type="PANTHER" id="PTHR21137">
    <property type="entry name" value="ODORANT RECEPTOR"/>
    <property type="match status" value="1"/>
</dbReference>
<protein>
    <recommendedName>
        <fullName evidence="13">Odorant receptor</fullName>
    </recommendedName>
</protein>
<evidence type="ECO:0000313" key="12">
    <source>
        <dbReference type="Proteomes" id="UP000801492"/>
    </source>
</evidence>
<dbReference type="PANTHER" id="PTHR21137:SF35">
    <property type="entry name" value="ODORANT RECEPTOR 19A-RELATED"/>
    <property type="match status" value="1"/>
</dbReference>
<keyword evidence="4 10" id="KW-0812">Transmembrane</keyword>
<evidence type="ECO:0000256" key="10">
    <source>
        <dbReference type="SAM" id="Phobius"/>
    </source>
</evidence>
<evidence type="ECO:0000256" key="5">
    <source>
        <dbReference type="ARBA" id="ARBA00022725"/>
    </source>
</evidence>
<keyword evidence="9" id="KW-0807">Transducer</keyword>
<evidence type="ECO:0000256" key="8">
    <source>
        <dbReference type="ARBA" id="ARBA00023170"/>
    </source>
</evidence>
<accession>A0A8K0G5R9</accession>
<dbReference type="EMBL" id="VTPC01085356">
    <property type="protein sequence ID" value="KAF2887054.1"/>
    <property type="molecule type" value="Genomic_DNA"/>
</dbReference>
<dbReference type="Proteomes" id="UP000801492">
    <property type="component" value="Unassembled WGS sequence"/>
</dbReference>
<dbReference type="Pfam" id="PF02949">
    <property type="entry name" value="7tm_6"/>
    <property type="match status" value="1"/>
</dbReference>
<dbReference type="AlphaFoldDB" id="A0A8K0G5R9"/>
<evidence type="ECO:0000313" key="11">
    <source>
        <dbReference type="EMBL" id="KAF2887054.1"/>
    </source>
</evidence>
<dbReference type="InterPro" id="IPR004117">
    <property type="entry name" value="7tm6_olfct_rcpt"/>
</dbReference>
<keyword evidence="5" id="KW-0552">Olfaction</keyword>
<evidence type="ECO:0000256" key="1">
    <source>
        <dbReference type="ARBA" id="ARBA00004651"/>
    </source>
</evidence>
<dbReference type="GO" id="GO:0007165">
    <property type="term" value="P:signal transduction"/>
    <property type="evidence" value="ECO:0007669"/>
    <property type="project" value="UniProtKB-KW"/>
</dbReference>
<keyword evidence="7 10" id="KW-0472">Membrane</keyword>
<evidence type="ECO:0000256" key="6">
    <source>
        <dbReference type="ARBA" id="ARBA00022989"/>
    </source>
</evidence>
<name>A0A8K0G5R9_IGNLU</name>
<dbReference type="GO" id="GO:0004984">
    <property type="term" value="F:olfactory receptor activity"/>
    <property type="evidence" value="ECO:0007669"/>
    <property type="project" value="InterPro"/>
</dbReference>
<reference evidence="11" key="1">
    <citation type="submission" date="2019-08" db="EMBL/GenBank/DDBJ databases">
        <title>The genome of the North American firefly Photinus pyralis.</title>
        <authorList>
            <consortium name="Photinus pyralis genome working group"/>
            <person name="Fallon T.R."/>
            <person name="Sander Lower S.E."/>
            <person name="Weng J.-K."/>
        </authorList>
    </citation>
    <scope>NUCLEOTIDE SEQUENCE</scope>
    <source>
        <strain evidence="11">TRF0915ILg1</strain>
        <tissue evidence="11">Whole body</tissue>
    </source>
</reference>
<evidence type="ECO:0000256" key="3">
    <source>
        <dbReference type="ARBA" id="ARBA00022606"/>
    </source>
</evidence>
<organism evidence="11 12">
    <name type="scientific">Ignelater luminosus</name>
    <name type="common">Cucubano</name>
    <name type="synonym">Pyrophorus luminosus</name>
    <dbReference type="NCBI Taxonomy" id="2038154"/>
    <lineage>
        <taxon>Eukaryota</taxon>
        <taxon>Metazoa</taxon>
        <taxon>Ecdysozoa</taxon>
        <taxon>Arthropoda</taxon>
        <taxon>Hexapoda</taxon>
        <taxon>Insecta</taxon>
        <taxon>Pterygota</taxon>
        <taxon>Neoptera</taxon>
        <taxon>Endopterygota</taxon>
        <taxon>Coleoptera</taxon>
        <taxon>Polyphaga</taxon>
        <taxon>Elateriformia</taxon>
        <taxon>Elateroidea</taxon>
        <taxon>Elateridae</taxon>
        <taxon>Agrypninae</taxon>
        <taxon>Pyrophorini</taxon>
        <taxon>Ignelater</taxon>
    </lineage>
</organism>
<dbReference type="GO" id="GO:0005549">
    <property type="term" value="F:odorant binding"/>
    <property type="evidence" value="ECO:0007669"/>
    <property type="project" value="InterPro"/>
</dbReference>
<comment type="caution">
    <text evidence="11">The sequence shown here is derived from an EMBL/GenBank/DDBJ whole genome shotgun (WGS) entry which is preliminary data.</text>
</comment>
<evidence type="ECO:0008006" key="13">
    <source>
        <dbReference type="Google" id="ProtNLM"/>
    </source>
</evidence>
<feature type="non-terminal residue" evidence="11">
    <location>
        <position position="102"/>
    </location>
</feature>
<keyword evidence="2" id="KW-1003">Cell membrane</keyword>
<sequence>SVTQVIIRHSMVSGILIAQLIFYCVPANYLTNEAMAISDAIYSSNWYSHYFSTLTKPILLMIQNSQREITITAGGIIIMNARTVLNVLKVAWSACTVIKGIK</sequence>
<gene>
    <name evidence="11" type="ORF">ILUMI_19118</name>
</gene>
<evidence type="ECO:0000256" key="2">
    <source>
        <dbReference type="ARBA" id="ARBA00022475"/>
    </source>
</evidence>
<proteinExistence type="predicted"/>
<evidence type="ECO:0000256" key="7">
    <source>
        <dbReference type="ARBA" id="ARBA00023136"/>
    </source>
</evidence>
<dbReference type="GO" id="GO:0005886">
    <property type="term" value="C:plasma membrane"/>
    <property type="evidence" value="ECO:0007669"/>
    <property type="project" value="UniProtKB-SubCell"/>
</dbReference>